<keyword evidence="2" id="KW-1185">Reference proteome</keyword>
<dbReference type="PANTHER" id="PTHR47331">
    <property type="entry name" value="PHD-TYPE DOMAIN-CONTAINING PROTEIN"/>
    <property type="match status" value="1"/>
</dbReference>
<dbReference type="Proteomes" id="UP001249851">
    <property type="component" value="Unassembled WGS sequence"/>
</dbReference>
<dbReference type="Pfam" id="PF05380">
    <property type="entry name" value="Peptidase_A17"/>
    <property type="match status" value="1"/>
</dbReference>
<reference evidence="1" key="1">
    <citation type="journal article" date="2023" name="G3 (Bethesda)">
        <title>Whole genome assembly and annotation of the endangered Caribbean coral Acropora cervicornis.</title>
        <authorList>
            <person name="Selwyn J.D."/>
            <person name="Vollmer S.V."/>
        </authorList>
    </citation>
    <scope>NUCLEOTIDE SEQUENCE</scope>
    <source>
        <strain evidence="1">K2</strain>
    </source>
</reference>
<sequence length="366" mass="42022">MIDRCVYGHVCEEVLECSLHGFADASKKAYCAVIYFLYRTKTGTYSKMLTSKTRVARLKELSIPRLELIACLILAKLMCTVKNALNSQVSVQKVKFWSDSMTALYWIMNYGEWKQFVSHRVNEIVKLSEKENWGHCPSEQNPADIGSRGSLAVELKGNEMWWRGPSWLIQPEDLWPRQKSLVPTTETCEEERKVAVMTIAIKEPCGIEKVLEISKFNALRKLYRVTAWVTRFCHNISRRNKSDRREGPLTLEEMVESEELWIRAAQRELRKGGNYQQLVSKFGLHEDQKGVRRWTSISQSLAARVVMAQQDVIIPERTSRGGLRKFGALNTPGWVFEYYNLQSLLTDTLWIATVFAPPSPAVCGME</sequence>
<organism evidence="1 2">
    <name type="scientific">Acropora cervicornis</name>
    <name type="common">Staghorn coral</name>
    <dbReference type="NCBI Taxonomy" id="6130"/>
    <lineage>
        <taxon>Eukaryota</taxon>
        <taxon>Metazoa</taxon>
        <taxon>Cnidaria</taxon>
        <taxon>Anthozoa</taxon>
        <taxon>Hexacorallia</taxon>
        <taxon>Scleractinia</taxon>
        <taxon>Astrocoeniina</taxon>
        <taxon>Acroporidae</taxon>
        <taxon>Acropora</taxon>
    </lineage>
</organism>
<dbReference type="InterPro" id="IPR008042">
    <property type="entry name" value="Retrotrans_Pao"/>
</dbReference>
<accession>A0AAD9PQE5</accession>
<dbReference type="AlphaFoldDB" id="A0AAD9PQE5"/>
<dbReference type="EMBL" id="JARQWQ010000213">
    <property type="protein sequence ID" value="KAK2547117.1"/>
    <property type="molecule type" value="Genomic_DNA"/>
</dbReference>
<proteinExistence type="predicted"/>
<evidence type="ECO:0000313" key="1">
    <source>
        <dbReference type="EMBL" id="KAK2547117.1"/>
    </source>
</evidence>
<evidence type="ECO:0000313" key="2">
    <source>
        <dbReference type="Proteomes" id="UP001249851"/>
    </source>
</evidence>
<protein>
    <submittedName>
        <fullName evidence="1">Uncharacterized protein</fullName>
    </submittedName>
</protein>
<gene>
    <name evidence="1" type="ORF">P5673_033111</name>
</gene>
<reference evidence="1" key="2">
    <citation type="journal article" date="2023" name="Science">
        <title>Genomic signatures of disease resistance in endangered staghorn corals.</title>
        <authorList>
            <person name="Vollmer S.V."/>
            <person name="Selwyn J.D."/>
            <person name="Despard B.A."/>
            <person name="Roesel C.L."/>
        </authorList>
    </citation>
    <scope>NUCLEOTIDE SEQUENCE</scope>
    <source>
        <strain evidence="1">K2</strain>
    </source>
</reference>
<name>A0AAD9PQE5_ACRCE</name>
<comment type="caution">
    <text evidence="1">The sequence shown here is derived from an EMBL/GenBank/DDBJ whole genome shotgun (WGS) entry which is preliminary data.</text>
</comment>